<feature type="region of interest" description="Disordered" evidence="1">
    <location>
        <begin position="73"/>
        <end position="97"/>
    </location>
</feature>
<feature type="compositionally biased region" description="Basic and acidic residues" evidence="1">
    <location>
        <begin position="86"/>
        <end position="97"/>
    </location>
</feature>
<dbReference type="EMBL" id="VZQQ01000007">
    <property type="protein sequence ID" value="MBC8747071.1"/>
    <property type="molecule type" value="Genomic_DNA"/>
</dbReference>
<dbReference type="Proteomes" id="UP000736373">
    <property type="component" value="Unassembled WGS sequence"/>
</dbReference>
<organism evidence="2 3">
    <name type="scientific">Paraburkholderia podalyriae</name>
    <dbReference type="NCBI Taxonomy" id="1938811"/>
    <lineage>
        <taxon>Bacteria</taxon>
        <taxon>Pseudomonadati</taxon>
        <taxon>Pseudomonadota</taxon>
        <taxon>Betaproteobacteria</taxon>
        <taxon>Burkholderiales</taxon>
        <taxon>Burkholderiaceae</taxon>
        <taxon>Paraburkholderia</taxon>
    </lineage>
</organism>
<dbReference type="RefSeq" id="WP_187634279.1">
    <property type="nucleotide sequence ID" value="NZ_VZQQ01000007.1"/>
</dbReference>
<evidence type="ECO:0000313" key="2">
    <source>
        <dbReference type="EMBL" id="MBC8747071.1"/>
    </source>
</evidence>
<reference evidence="2 3" key="1">
    <citation type="submission" date="2019-09" db="EMBL/GenBank/DDBJ databases">
        <title>Paraburkholderia podalyriae sp. nov., A South African Podalyria-associated rhizobium.</title>
        <authorList>
            <person name="Mavima L."/>
            <person name="Beukes C.W."/>
            <person name="Palmer M."/>
            <person name="De Meyer S.E."/>
            <person name="James E.K."/>
            <person name="Maluk M."/>
            <person name="Avontuur J.R."/>
            <person name="Chan W.Y."/>
            <person name="Venter S.N."/>
            <person name="Steenkamp E.T."/>
        </authorList>
    </citation>
    <scope>NUCLEOTIDE SEQUENCE [LARGE SCALE GENOMIC DNA]</scope>
    <source>
        <strain evidence="2 3">WC7.3b</strain>
    </source>
</reference>
<gene>
    <name evidence="2" type="ORF">F6X42_10710</name>
</gene>
<protein>
    <submittedName>
        <fullName evidence="2">Uncharacterized protein</fullName>
    </submittedName>
</protein>
<name>A0ABR7PLA3_9BURK</name>
<comment type="caution">
    <text evidence="2">The sequence shown here is derived from an EMBL/GenBank/DDBJ whole genome shotgun (WGS) entry which is preliminary data.</text>
</comment>
<keyword evidence="3" id="KW-1185">Reference proteome</keyword>
<accession>A0ABR7PLA3</accession>
<evidence type="ECO:0000313" key="3">
    <source>
        <dbReference type="Proteomes" id="UP000736373"/>
    </source>
</evidence>
<proteinExistence type="predicted"/>
<sequence length="97" mass="11087">MKPQLIRRPAASHGTGLTDRQYVAAPRARFFLRAGSSVDLLTLVVAEALKRRADNTVCRLMVFTEARRTDAWNKNPRMTRQAPQSCHDRDLPDCRQH</sequence>
<evidence type="ECO:0000256" key="1">
    <source>
        <dbReference type="SAM" id="MobiDB-lite"/>
    </source>
</evidence>